<dbReference type="Gene3D" id="3.40.50.720">
    <property type="entry name" value="NAD(P)-binding Rossmann-like Domain"/>
    <property type="match status" value="1"/>
</dbReference>
<reference evidence="2 3" key="1">
    <citation type="submission" date="2020-08" db="EMBL/GenBank/DDBJ databases">
        <title>The Agave Microbiome: Exploring the role of microbial communities in plant adaptations to desert environments.</title>
        <authorList>
            <person name="Partida-Martinez L.P."/>
        </authorList>
    </citation>
    <scope>NUCLEOTIDE SEQUENCE [LARGE SCALE GENOMIC DNA]</scope>
    <source>
        <strain evidence="2 3">AT2.18</strain>
    </source>
</reference>
<comment type="caution">
    <text evidence="2">The sequence shown here is derived from an EMBL/GenBank/DDBJ whole genome shotgun (WGS) entry which is preliminary data.</text>
</comment>
<evidence type="ECO:0000259" key="1">
    <source>
        <dbReference type="Pfam" id="PF01370"/>
    </source>
</evidence>
<gene>
    <name evidence="2" type="ORF">FHR72_005132</name>
</gene>
<dbReference type="PANTHER" id="PTHR48079:SF6">
    <property type="entry name" value="NAD(P)-BINDING DOMAIN-CONTAINING PROTEIN-RELATED"/>
    <property type="match status" value="1"/>
</dbReference>
<dbReference type="AlphaFoldDB" id="A0A839QKA1"/>
<dbReference type="Proteomes" id="UP000550501">
    <property type="component" value="Unassembled WGS sequence"/>
</dbReference>
<accession>A0A839QKA1</accession>
<dbReference type="GO" id="GO:0004029">
    <property type="term" value="F:aldehyde dehydrogenase (NAD+) activity"/>
    <property type="evidence" value="ECO:0007669"/>
    <property type="project" value="TreeGrafter"/>
</dbReference>
<sequence>MAPTRSPAGVAVAARRSLVMGASGFLGSHVTRQLVERGDDVRVMLRHSSSTRGIDDLRVERRYGDIGDREAVRDAMADREVVFYCVVDARATLADPAPLTATNVVGLQHVLELAIDANLEKFVFLSTICTIAVSEDGRPVTEDMPFNWSEKCGDYVRTRLRAEELVLDAVRSRDLPAVLMCVSNTYGPRDWQPTPHGSVVARAASGTMRAYARGAAAEVVGVEDAARAMLLAAERGRPGERYIISESYMSLKDILSIAADETGVRRPRIAVPMAMLYAGASASRPLRALLPRRITPFLDVVRLLDVTSPADHGKAERELGWSPAPTADAIRRAARFYVKHRPHCR</sequence>
<dbReference type="EC" id="1.1.1.219" evidence="2"/>
<name>A0A839QKA1_MYCIR</name>
<organism evidence="2 3">
    <name type="scientific">Mycolicibacterium iranicum</name>
    <name type="common">Mycobacterium iranicum</name>
    <dbReference type="NCBI Taxonomy" id="912594"/>
    <lineage>
        <taxon>Bacteria</taxon>
        <taxon>Bacillati</taxon>
        <taxon>Actinomycetota</taxon>
        <taxon>Actinomycetes</taxon>
        <taxon>Mycobacteriales</taxon>
        <taxon>Mycobacteriaceae</taxon>
        <taxon>Mycolicibacterium</taxon>
    </lineage>
</organism>
<dbReference type="SUPFAM" id="SSF51735">
    <property type="entry name" value="NAD(P)-binding Rossmann-fold domains"/>
    <property type="match status" value="1"/>
</dbReference>
<feature type="domain" description="NAD-dependent epimerase/dehydratase" evidence="1">
    <location>
        <begin position="18"/>
        <end position="244"/>
    </location>
</feature>
<dbReference type="Pfam" id="PF01370">
    <property type="entry name" value="Epimerase"/>
    <property type="match status" value="1"/>
</dbReference>
<dbReference type="GO" id="GO:0005737">
    <property type="term" value="C:cytoplasm"/>
    <property type="evidence" value="ECO:0007669"/>
    <property type="project" value="TreeGrafter"/>
</dbReference>
<proteinExistence type="predicted"/>
<keyword evidence="3" id="KW-1185">Reference proteome</keyword>
<evidence type="ECO:0000313" key="3">
    <source>
        <dbReference type="Proteomes" id="UP000550501"/>
    </source>
</evidence>
<dbReference type="InterPro" id="IPR036291">
    <property type="entry name" value="NAD(P)-bd_dom_sf"/>
</dbReference>
<evidence type="ECO:0000313" key="2">
    <source>
        <dbReference type="EMBL" id="MBB2993622.1"/>
    </source>
</evidence>
<dbReference type="EMBL" id="JACHVU010000020">
    <property type="protein sequence ID" value="MBB2993622.1"/>
    <property type="molecule type" value="Genomic_DNA"/>
</dbReference>
<dbReference type="GO" id="GO:0045552">
    <property type="term" value="F:dihydroflavanol 4-reductase activity"/>
    <property type="evidence" value="ECO:0007669"/>
    <property type="project" value="UniProtKB-EC"/>
</dbReference>
<dbReference type="InterPro" id="IPR001509">
    <property type="entry name" value="Epimerase_deHydtase"/>
</dbReference>
<dbReference type="PANTHER" id="PTHR48079">
    <property type="entry name" value="PROTEIN YEEZ"/>
    <property type="match status" value="1"/>
</dbReference>
<dbReference type="InterPro" id="IPR051783">
    <property type="entry name" value="NAD(P)-dependent_oxidoreduct"/>
</dbReference>
<protein>
    <submittedName>
        <fullName evidence="2">Dihydroflavonol-4-reductase</fullName>
        <ecNumber evidence="2">1.1.1.219</ecNumber>
    </submittedName>
</protein>
<keyword evidence="2" id="KW-0560">Oxidoreductase</keyword>